<dbReference type="RefSeq" id="WP_139148717.1">
    <property type="nucleotide sequence ID" value="NZ_CP043420.1"/>
</dbReference>
<dbReference type="AlphaFoldDB" id="A0A5C1A0W7"/>
<dbReference type="KEGG" id="kuy:FY550_11995"/>
<reference evidence="1 2" key="1">
    <citation type="submission" date="2019-08" db="EMBL/GenBank/DDBJ databases">
        <title>Complete genome sequence of Kushneria sp. YCWA18, a halophilic phosphate-solubilizing bacterium isolated from Daqiao saltern in China.</title>
        <authorList>
            <person name="Du G.-X."/>
            <person name="Qu L.-Y."/>
        </authorList>
    </citation>
    <scope>NUCLEOTIDE SEQUENCE [LARGE SCALE GENOMIC DNA]</scope>
    <source>
        <strain evidence="1 2">YCWA18</strain>
    </source>
</reference>
<name>A0A5C1A0W7_9GAMM</name>
<keyword evidence="2" id="KW-1185">Reference proteome</keyword>
<sequence>MTTAQVSMKAPPGAITHAIRFRGLRWITDSKPAGHRTEAIDIKAGSAGDITPGAGQDSKGMVVGLTVMTTAGKNTTKGMLDV</sequence>
<gene>
    <name evidence="1" type="ORF">FY550_11995</name>
</gene>
<evidence type="ECO:0000313" key="2">
    <source>
        <dbReference type="Proteomes" id="UP000322553"/>
    </source>
</evidence>
<dbReference type="EMBL" id="CP043420">
    <property type="protein sequence ID" value="QEL11788.1"/>
    <property type="molecule type" value="Genomic_DNA"/>
</dbReference>
<evidence type="ECO:0000313" key="1">
    <source>
        <dbReference type="EMBL" id="QEL11788.1"/>
    </source>
</evidence>
<proteinExistence type="predicted"/>
<protein>
    <submittedName>
        <fullName evidence="1">Uncharacterized protein</fullName>
    </submittedName>
</protein>
<accession>A0A5C1A0W7</accession>
<organism evidence="1 2">
    <name type="scientific">Kushneria phosphatilytica</name>
    <dbReference type="NCBI Taxonomy" id="657387"/>
    <lineage>
        <taxon>Bacteria</taxon>
        <taxon>Pseudomonadati</taxon>
        <taxon>Pseudomonadota</taxon>
        <taxon>Gammaproteobacteria</taxon>
        <taxon>Oceanospirillales</taxon>
        <taxon>Halomonadaceae</taxon>
        <taxon>Kushneria</taxon>
    </lineage>
</organism>
<dbReference type="Proteomes" id="UP000322553">
    <property type="component" value="Chromosome"/>
</dbReference>